<dbReference type="EMBL" id="VBOZ01000001">
    <property type="protein sequence ID" value="TMQ67352.1"/>
    <property type="molecule type" value="Genomic_DNA"/>
</dbReference>
<evidence type="ECO:0000259" key="3">
    <source>
        <dbReference type="Pfam" id="PF05547"/>
    </source>
</evidence>
<gene>
    <name evidence="4" type="ORF">E6K79_00105</name>
</gene>
<keyword evidence="4" id="KW-0378">Hydrolase</keyword>
<protein>
    <submittedName>
        <fullName evidence="4">M6 family metalloprotease domain-containing protein</fullName>
    </submittedName>
</protein>
<keyword evidence="4" id="KW-0645">Protease</keyword>
<dbReference type="Gene3D" id="2.60.40.4070">
    <property type="match status" value="1"/>
</dbReference>
<keyword evidence="2" id="KW-0732">Signal</keyword>
<dbReference type="InterPro" id="IPR028994">
    <property type="entry name" value="Integrin_alpha_N"/>
</dbReference>
<dbReference type="GO" id="GO:0008237">
    <property type="term" value="F:metallopeptidase activity"/>
    <property type="evidence" value="ECO:0007669"/>
    <property type="project" value="UniProtKB-KW"/>
</dbReference>
<keyword evidence="4" id="KW-0482">Metalloprotease</keyword>
<dbReference type="GO" id="GO:0006508">
    <property type="term" value="P:proteolysis"/>
    <property type="evidence" value="ECO:0007669"/>
    <property type="project" value="UniProtKB-KW"/>
</dbReference>
<evidence type="ECO:0000256" key="2">
    <source>
        <dbReference type="SAM" id="SignalP"/>
    </source>
</evidence>
<dbReference type="Pfam" id="PF05547">
    <property type="entry name" value="Peptidase_M6"/>
    <property type="match status" value="1"/>
</dbReference>
<dbReference type="Proteomes" id="UP000317691">
    <property type="component" value="Unassembled WGS sequence"/>
</dbReference>
<evidence type="ECO:0000313" key="4">
    <source>
        <dbReference type="EMBL" id="TMQ67352.1"/>
    </source>
</evidence>
<feature type="compositionally biased region" description="Polar residues" evidence="1">
    <location>
        <begin position="47"/>
        <end position="58"/>
    </location>
</feature>
<dbReference type="SUPFAM" id="SSF55486">
    <property type="entry name" value="Metalloproteases ('zincins'), catalytic domain"/>
    <property type="match status" value="1"/>
</dbReference>
<feature type="domain" description="Peptidase M6-like" evidence="3">
    <location>
        <begin position="244"/>
        <end position="311"/>
    </location>
</feature>
<evidence type="ECO:0000256" key="1">
    <source>
        <dbReference type="SAM" id="MobiDB-lite"/>
    </source>
</evidence>
<comment type="caution">
    <text evidence="4">The sequence shown here is derived from an EMBL/GenBank/DDBJ whole genome shotgun (WGS) entry which is preliminary data.</text>
</comment>
<dbReference type="PANTHER" id="PTHR41775">
    <property type="entry name" value="SECRETED PROTEIN-RELATED"/>
    <property type="match status" value="1"/>
</dbReference>
<dbReference type="Gene3D" id="2.130.10.130">
    <property type="entry name" value="Integrin alpha, N-terminal"/>
    <property type="match status" value="1"/>
</dbReference>
<dbReference type="InterPro" id="IPR008757">
    <property type="entry name" value="Peptidase_M6-like_domain"/>
</dbReference>
<proteinExistence type="predicted"/>
<feature type="chain" id="PRO_5021767709" evidence="2">
    <location>
        <begin position="30"/>
        <end position="1096"/>
    </location>
</feature>
<evidence type="ECO:0000313" key="5">
    <source>
        <dbReference type="Proteomes" id="UP000317691"/>
    </source>
</evidence>
<organism evidence="4 5">
    <name type="scientific">Eiseniibacteriota bacterium</name>
    <dbReference type="NCBI Taxonomy" id="2212470"/>
    <lineage>
        <taxon>Bacteria</taxon>
        <taxon>Candidatus Eiseniibacteriota</taxon>
    </lineage>
</organism>
<name>A0A538TUP2_UNCEI</name>
<reference evidence="4 5" key="1">
    <citation type="journal article" date="2019" name="Nat. Microbiol.">
        <title>Mediterranean grassland soil C-N compound turnover is dependent on rainfall and depth, and is mediated by genomically divergent microorganisms.</title>
        <authorList>
            <person name="Diamond S."/>
            <person name="Andeer P.F."/>
            <person name="Li Z."/>
            <person name="Crits-Christoph A."/>
            <person name="Burstein D."/>
            <person name="Anantharaman K."/>
            <person name="Lane K.R."/>
            <person name="Thomas B.C."/>
            <person name="Pan C."/>
            <person name="Northen T.R."/>
            <person name="Banfield J.F."/>
        </authorList>
    </citation>
    <scope>NUCLEOTIDE SEQUENCE [LARGE SCALE GENOMIC DNA]</scope>
    <source>
        <strain evidence="4">WS_9</strain>
    </source>
</reference>
<dbReference type="AlphaFoldDB" id="A0A538TUP2"/>
<dbReference type="NCBIfam" id="TIGR03296">
    <property type="entry name" value="M6dom_TIGR03296"/>
    <property type="match status" value="1"/>
</dbReference>
<feature type="signal peptide" evidence="2">
    <location>
        <begin position="1"/>
        <end position="29"/>
    </location>
</feature>
<dbReference type="SUPFAM" id="SSF69318">
    <property type="entry name" value="Integrin alpha N-terminal domain"/>
    <property type="match status" value="2"/>
</dbReference>
<feature type="region of interest" description="Disordered" evidence="1">
    <location>
        <begin position="31"/>
        <end position="58"/>
    </location>
</feature>
<accession>A0A538TUP2</accession>
<sequence>MRQAPPRRPPFRPALILLLLILMGPSAVAASPPVPGKKGPQAPRYGRTSTTAAGQTPPTFRTLQSRAPLLGAASYNVLAIRVAFTDTPIDSSTAYYDRLLFFLNQYWNQMSDGQVTITPTLWDSVFTLPHPMSYYGDDDRFQERLVFMVRDMVAAADSTVDFRPYQAVVIFHGGQGQEADVLDNSRAQVWSAFVTPDDFQQILPDSTGAVGIKTNDPTSPGVFYRLKEAVEVPESESQDGYSFGMTGVLCHEFGHQLGRLVGQSSMPDLYDTTPDEGGYSQGLGSWDIMAGGVWNANGFVPAGISAWTRLWLGFLAPTPVTANGTQTLCEVERPVTGDPRILQIPITQSEYFLLENRQHDPDKNGKFTFDDVNQDGCFDFYTDSYAGAEFDFFTPANMTAPSGAGCDAGTYQSGSGILIYHVDDAKIEAGLADNVVEGDTQRKGIDVVEADGIEDLDVPPTSLSGGSPDDVWRAGWRDHVTPSTTPSTAAYGNARTGISITGISVPDSVMTLNVSFDHTRAGWPKTLSNALIRNLPTVAADLDGNGTLELIVPVQRLNNTGAIYVFEPDGTDFLDGDAIPTAFATTASAPTSSPCVGDIDGVAGPEIVFQTLNGAIYAFHANGTEVMDGDSDPLTTGILVAGSALISTRAQPILVDLDGDGPMEIVTGSTASPSQLGGSTLRAVKVSGGSRQVFTLPMGGSTDGPPAAVDMNGDGLPEVIVTNVATGSGDRAASGLSIANWEILNDSALPKTPDDFVYYMIYTGVALSAPVLADVNRDGKFEIMLADRLGSFHAIQLTLLPHGPGDPPTDYVRFAEIAGWPTPPKGSGRISEISLGDLEKDGYPELLQTGDDVRVAAIHYSGSPRSGYPVRAAAPFASADTAGFWPPLVADVDGDGIRDVIAILPDGRRPAFRADGSPIREFVELGSTGASSPPMLLDLDGNGTAEWMESFDASPTQTTITVRDTPIAIPASALAWSQYRNSATRNAVLATGPAGPGGGTQNLTAVYGYPNPSLSGTTTIHYRLAEAATSVSIRILDPTGSTVAELPVGAGNLAGSAEHAVPWDHRSAASGVYLCRVEVRSSKGTEIQFASLAVVR</sequence>
<dbReference type="PANTHER" id="PTHR41775:SF1">
    <property type="entry name" value="PEPTIDASE M6-LIKE DOMAIN-CONTAINING PROTEIN"/>
    <property type="match status" value="1"/>
</dbReference>